<evidence type="ECO:0000313" key="2">
    <source>
        <dbReference type="Proteomes" id="UP001085076"/>
    </source>
</evidence>
<name>A0A9D5CJG0_9LILI</name>
<evidence type="ECO:0000313" key="1">
    <source>
        <dbReference type="EMBL" id="KAJ0974039.1"/>
    </source>
</evidence>
<gene>
    <name evidence="1" type="ORF">J5N97_016004</name>
</gene>
<reference evidence="1" key="1">
    <citation type="submission" date="2021-03" db="EMBL/GenBank/DDBJ databases">
        <authorList>
            <person name="Li Z."/>
            <person name="Yang C."/>
        </authorList>
    </citation>
    <scope>NUCLEOTIDE SEQUENCE</scope>
    <source>
        <strain evidence="1">Dzin_1.0</strain>
        <tissue evidence="1">Leaf</tissue>
    </source>
</reference>
<dbReference type="OrthoDB" id="685907at2759"/>
<dbReference type="EMBL" id="JAGGNH010000004">
    <property type="protein sequence ID" value="KAJ0974039.1"/>
    <property type="molecule type" value="Genomic_DNA"/>
</dbReference>
<sequence length="154" mass="17547">MMMEDCPALLHHVGVLPSLQNLEWCDSSMMFLPDLMLPYSLTAIFPTLQRIFIVVGDVLTLRRFLINGPDWPKIQHIPNVSIEVMDRPEFISYTKEPFSFRTNIDAVVDAPPPPLGHEWLHSLYKLRICVLVYICLCGQSCDATTCSNLLVLSR</sequence>
<protein>
    <submittedName>
        <fullName evidence="1">Uncharacterized protein</fullName>
    </submittedName>
</protein>
<reference evidence="1" key="2">
    <citation type="journal article" date="2022" name="Hortic Res">
        <title>The genome of Dioscorea zingiberensis sheds light on the biosynthesis, origin and evolution of the medicinally important diosgenin saponins.</title>
        <authorList>
            <person name="Li Y."/>
            <person name="Tan C."/>
            <person name="Li Z."/>
            <person name="Guo J."/>
            <person name="Li S."/>
            <person name="Chen X."/>
            <person name="Wang C."/>
            <person name="Dai X."/>
            <person name="Yang H."/>
            <person name="Song W."/>
            <person name="Hou L."/>
            <person name="Xu J."/>
            <person name="Tong Z."/>
            <person name="Xu A."/>
            <person name="Yuan X."/>
            <person name="Wang W."/>
            <person name="Yang Q."/>
            <person name="Chen L."/>
            <person name="Sun Z."/>
            <person name="Wang K."/>
            <person name="Pan B."/>
            <person name="Chen J."/>
            <person name="Bao Y."/>
            <person name="Liu F."/>
            <person name="Qi X."/>
            <person name="Gang D.R."/>
            <person name="Wen J."/>
            <person name="Li J."/>
        </authorList>
    </citation>
    <scope>NUCLEOTIDE SEQUENCE</scope>
    <source>
        <strain evidence="1">Dzin_1.0</strain>
    </source>
</reference>
<comment type="caution">
    <text evidence="1">The sequence shown here is derived from an EMBL/GenBank/DDBJ whole genome shotgun (WGS) entry which is preliminary data.</text>
</comment>
<dbReference type="Proteomes" id="UP001085076">
    <property type="component" value="Miscellaneous, Linkage group lg04"/>
</dbReference>
<proteinExistence type="predicted"/>
<organism evidence="1 2">
    <name type="scientific">Dioscorea zingiberensis</name>
    <dbReference type="NCBI Taxonomy" id="325984"/>
    <lineage>
        <taxon>Eukaryota</taxon>
        <taxon>Viridiplantae</taxon>
        <taxon>Streptophyta</taxon>
        <taxon>Embryophyta</taxon>
        <taxon>Tracheophyta</taxon>
        <taxon>Spermatophyta</taxon>
        <taxon>Magnoliopsida</taxon>
        <taxon>Liliopsida</taxon>
        <taxon>Dioscoreales</taxon>
        <taxon>Dioscoreaceae</taxon>
        <taxon>Dioscorea</taxon>
    </lineage>
</organism>
<keyword evidence="2" id="KW-1185">Reference proteome</keyword>
<accession>A0A9D5CJG0</accession>
<dbReference type="AlphaFoldDB" id="A0A9D5CJG0"/>